<evidence type="ECO:0000313" key="2">
    <source>
        <dbReference type="EMBL" id="KAE9544552.1"/>
    </source>
</evidence>
<feature type="non-terminal residue" evidence="2">
    <location>
        <position position="187"/>
    </location>
</feature>
<keyword evidence="1" id="KW-0472">Membrane</keyword>
<reference evidence="2 3" key="1">
    <citation type="submission" date="2019-08" db="EMBL/GenBank/DDBJ databases">
        <title>The genome of the soybean aphid Biotype 1, its phylome, world population structure and adaptation to the North American continent.</title>
        <authorList>
            <person name="Giordano R."/>
            <person name="Donthu R.K."/>
            <person name="Hernandez A.G."/>
            <person name="Wright C.L."/>
            <person name="Zimin A.V."/>
        </authorList>
    </citation>
    <scope>NUCLEOTIDE SEQUENCE [LARGE SCALE GENOMIC DNA]</scope>
    <source>
        <tissue evidence="2">Whole aphids</tissue>
    </source>
</reference>
<protein>
    <submittedName>
        <fullName evidence="2">Uncharacterized protein</fullName>
    </submittedName>
</protein>
<sequence length="187" mass="21573">MWCKRDVRMDNGRDVKLTMSSEHTSAVLKAVGSSVPRKSEHMHKIRPPSVNRYCSKALSLNIIIFGGFPVFDSPLCCTGVRTILRKLIDSLELHICCCNRYSIKCVTVVFPLNSCNIIHYILKIIYNRLCIRSNSIWFPRYNDLESAIKLLTKIFTGIPSFRFKVNGLCVFMSIGNFCFYINYIYHQ</sequence>
<organism evidence="2 3">
    <name type="scientific">Aphis glycines</name>
    <name type="common">Soybean aphid</name>
    <dbReference type="NCBI Taxonomy" id="307491"/>
    <lineage>
        <taxon>Eukaryota</taxon>
        <taxon>Metazoa</taxon>
        <taxon>Ecdysozoa</taxon>
        <taxon>Arthropoda</taxon>
        <taxon>Hexapoda</taxon>
        <taxon>Insecta</taxon>
        <taxon>Pterygota</taxon>
        <taxon>Neoptera</taxon>
        <taxon>Paraneoptera</taxon>
        <taxon>Hemiptera</taxon>
        <taxon>Sternorrhyncha</taxon>
        <taxon>Aphidomorpha</taxon>
        <taxon>Aphidoidea</taxon>
        <taxon>Aphididae</taxon>
        <taxon>Aphidini</taxon>
        <taxon>Aphis</taxon>
        <taxon>Aphis</taxon>
    </lineage>
</organism>
<keyword evidence="1" id="KW-1133">Transmembrane helix</keyword>
<name>A0A6G0U8E1_APHGL</name>
<dbReference type="EMBL" id="VYZN01000001">
    <property type="protein sequence ID" value="KAE9544552.1"/>
    <property type="molecule type" value="Genomic_DNA"/>
</dbReference>
<evidence type="ECO:0000313" key="3">
    <source>
        <dbReference type="Proteomes" id="UP000475862"/>
    </source>
</evidence>
<keyword evidence="3" id="KW-1185">Reference proteome</keyword>
<evidence type="ECO:0000256" key="1">
    <source>
        <dbReference type="SAM" id="Phobius"/>
    </source>
</evidence>
<comment type="caution">
    <text evidence="2">The sequence shown here is derived from an EMBL/GenBank/DDBJ whole genome shotgun (WGS) entry which is preliminary data.</text>
</comment>
<keyword evidence="1" id="KW-0812">Transmembrane</keyword>
<feature type="transmembrane region" description="Helical" evidence="1">
    <location>
        <begin position="165"/>
        <end position="185"/>
    </location>
</feature>
<proteinExistence type="predicted"/>
<dbReference type="Proteomes" id="UP000475862">
    <property type="component" value="Unassembled WGS sequence"/>
</dbReference>
<accession>A0A6G0U8E1</accession>
<dbReference type="AlphaFoldDB" id="A0A6G0U8E1"/>
<gene>
    <name evidence="2" type="ORF">AGLY_000093</name>
</gene>